<dbReference type="EMBL" id="CP097899">
    <property type="protein sequence ID" value="URN92473.1"/>
    <property type="molecule type" value="Genomic_DNA"/>
</dbReference>
<evidence type="ECO:0000256" key="13">
    <source>
        <dbReference type="ARBA" id="ARBA00023136"/>
    </source>
</evidence>
<evidence type="ECO:0000256" key="12">
    <source>
        <dbReference type="ARBA" id="ARBA00023012"/>
    </source>
</evidence>
<dbReference type="InterPro" id="IPR005467">
    <property type="entry name" value="His_kinase_dom"/>
</dbReference>
<comment type="catalytic activity">
    <reaction evidence="1">
        <text>ATP + protein L-histidine = ADP + protein N-phospho-L-histidine.</text>
        <dbReference type="EC" id="2.7.13.3"/>
    </reaction>
</comment>
<dbReference type="Pfam" id="PF00672">
    <property type="entry name" value="HAMP"/>
    <property type="match status" value="1"/>
</dbReference>
<evidence type="ECO:0000313" key="18">
    <source>
        <dbReference type="Proteomes" id="UP001056756"/>
    </source>
</evidence>
<sequence length="591" mass="67950">MSLQRKLITAFVCLIIVPLLVLGTIAYQIISNMTESSYSDQTELTLRALLRNVEQVFNEMNKVTDSTIASDAIQEALLNMHNSEIDEINYLELNEVQRNFRELLVNHPSVRYAFMYTLQQENVHKLFSKDSFAPLPFETFKELEIYKKVIAKDGLPVWIGPYEHTELTGNEQVFTLARVVKDIDTLANKGILLVQIHNSDLESIFRYFRYKEEYTNYMIVNDEGLILYDSNRELEQQSLDDLMPAQNWGSGYDSGRVSFRGVDSIVSAIHFGKSEKWRLVAVTPWNVIGGEFTWIGIIVALSIGICMIFACLFILIFIQRISKAIVETAHVMREVERGNLDARVVVRGNDEIGLLTRGFNRLLYRMDQLIEEVKEQHERKRAAEMAVLQAQIKPHFLFNTLESINILAIQNQGRKVSQMVSKLGNILRISIQQQEEITIEQELAHVRSYLDIQSYRFEDLFEYEIIVEERLLNFMTLKLSLQPLVENSIQHGFEGIEYLGSIRIEITDSEDNLYFRIQDNGHGIPAEQLCKIHYMSNDMNAFVNIPELGERRGIGVSNVADRVRMRFGEPYGLMICSAPGHGTIIQMTIPK</sequence>
<evidence type="ECO:0000256" key="6">
    <source>
        <dbReference type="ARBA" id="ARBA00022679"/>
    </source>
</evidence>
<dbReference type="EC" id="2.7.13.3" evidence="3"/>
<evidence type="ECO:0000256" key="2">
    <source>
        <dbReference type="ARBA" id="ARBA00004651"/>
    </source>
</evidence>
<keyword evidence="12" id="KW-0902">Two-component regulatory system</keyword>
<keyword evidence="13 14" id="KW-0472">Membrane</keyword>
<keyword evidence="10" id="KW-0067">ATP-binding</keyword>
<dbReference type="AlphaFoldDB" id="A0A9J6Z9F3"/>
<evidence type="ECO:0000256" key="9">
    <source>
        <dbReference type="ARBA" id="ARBA00022777"/>
    </source>
</evidence>
<dbReference type="GO" id="GO:0005524">
    <property type="term" value="F:ATP binding"/>
    <property type="evidence" value="ECO:0007669"/>
    <property type="project" value="UniProtKB-KW"/>
</dbReference>
<feature type="domain" description="HAMP" evidence="16">
    <location>
        <begin position="319"/>
        <end position="371"/>
    </location>
</feature>
<dbReference type="Pfam" id="PF06580">
    <property type="entry name" value="His_kinase"/>
    <property type="match status" value="1"/>
</dbReference>
<evidence type="ECO:0000259" key="15">
    <source>
        <dbReference type="PROSITE" id="PS50109"/>
    </source>
</evidence>
<evidence type="ECO:0000256" key="10">
    <source>
        <dbReference type="ARBA" id="ARBA00022840"/>
    </source>
</evidence>
<dbReference type="SMART" id="SM00304">
    <property type="entry name" value="HAMP"/>
    <property type="match status" value="1"/>
</dbReference>
<dbReference type="InterPro" id="IPR004358">
    <property type="entry name" value="Sig_transdc_His_kin-like_C"/>
</dbReference>
<keyword evidence="4" id="KW-1003">Cell membrane</keyword>
<dbReference type="PROSITE" id="PS50109">
    <property type="entry name" value="HIS_KIN"/>
    <property type="match status" value="1"/>
</dbReference>
<dbReference type="Pfam" id="PF02743">
    <property type="entry name" value="dCache_1"/>
    <property type="match status" value="1"/>
</dbReference>
<dbReference type="SUPFAM" id="SSF55874">
    <property type="entry name" value="ATPase domain of HSP90 chaperone/DNA topoisomerase II/histidine kinase"/>
    <property type="match status" value="1"/>
</dbReference>
<keyword evidence="9 17" id="KW-0418">Kinase</keyword>
<dbReference type="GO" id="GO:0005886">
    <property type="term" value="C:plasma membrane"/>
    <property type="evidence" value="ECO:0007669"/>
    <property type="project" value="UniProtKB-SubCell"/>
</dbReference>
<evidence type="ECO:0000313" key="17">
    <source>
        <dbReference type="EMBL" id="URN92473.1"/>
    </source>
</evidence>
<keyword evidence="5" id="KW-0597">Phosphoprotein</keyword>
<dbReference type="PRINTS" id="PR00344">
    <property type="entry name" value="BCTRLSENSOR"/>
</dbReference>
<dbReference type="SUPFAM" id="SSF158472">
    <property type="entry name" value="HAMP domain-like"/>
    <property type="match status" value="1"/>
</dbReference>
<evidence type="ECO:0000256" key="5">
    <source>
        <dbReference type="ARBA" id="ARBA00022553"/>
    </source>
</evidence>
<dbReference type="InterPro" id="IPR033479">
    <property type="entry name" value="dCache_1"/>
</dbReference>
<dbReference type="InterPro" id="IPR036890">
    <property type="entry name" value="HATPase_C_sf"/>
</dbReference>
<evidence type="ECO:0000256" key="7">
    <source>
        <dbReference type="ARBA" id="ARBA00022692"/>
    </source>
</evidence>
<keyword evidence="8" id="KW-0547">Nucleotide-binding</keyword>
<reference evidence="17" key="1">
    <citation type="submission" date="2022-05" db="EMBL/GenBank/DDBJ databases">
        <title>Novel bacterial taxa in a minimal lignocellulolytic consortium and its capacity to transform plastics disclosed by genome-resolved metagenomics.</title>
        <authorList>
            <person name="Rodriguez C.A.D."/>
            <person name="Diaz-Garcia L."/>
            <person name="Herrera K."/>
            <person name="Tarazona N.A."/>
            <person name="Sproer C."/>
            <person name="Overmann J."/>
            <person name="Jimenez D.J."/>
        </authorList>
    </citation>
    <scope>NUCLEOTIDE SEQUENCE</scope>
    <source>
        <strain evidence="17">MAG5</strain>
    </source>
</reference>
<dbReference type="KEGG" id="plig:NAG76_11230"/>
<dbReference type="InterPro" id="IPR010559">
    <property type="entry name" value="Sig_transdc_His_kin_internal"/>
</dbReference>
<evidence type="ECO:0000256" key="3">
    <source>
        <dbReference type="ARBA" id="ARBA00012438"/>
    </source>
</evidence>
<feature type="domain" description="Histidine kinase" evidence="15">
    <location>
        <begin position="477"/>
        <end position="591"/>
    </location>
</feature>
<name>A0A9J6Z9F3_9BACL</name>
<dbReference type="CDD" id="cd06225">
    <property type="entry name" value="HAMP"/>
    <property type="match status" value="1"/>
</dbReference>
<evidence type="ECO:0000256" key="11">
    <source>
        <dbReference type="ARBA" id="ARBA00022989"/>
    </source>
</evidence>
<dbReference type="Gene3D" id="3.30.450.20">
    <property type="entry name" value="PAS domain"/>
    <property type="match status" value="1"/>
</dbReference>
<evidence type="ECO:0000256" key="14">
    <source>
        <dbReference type="SAM" id="Phobius"/>
    </source>
</evidence>
<dbReference type="Gene3D" id="3.30.565.10">
    <property type="entry name" value="Histidine kinase-like ATPase, C-terminal domain"/>
    <property type="match status" value="1"/>
</dbReference>
<evidence type="ECO:0000256" key="8">
    <source>
        <dbReference type="ARBA" id="ARBA00022741"/>
    </source>
</evidence>
<dbReference type="PANTHER" id="PTHR34220">
    <property type="entry name" value="SENSOR HISTIDINE KINASE YPDA"/>
    <property type="match status" value="1"/>
</dbReference>
<dbReference type="Pfam" id="PF02518">
    <property type="entry name" value="HATPase_c"/>
    <property type="match status" value="1"/>
</dbReference>
<dbReference type="InterPro" id="IPR003660">
    <property type="entry name" value="HAMP_dom"/>
</dbReference>
<keyword evidence="6" id="KW-0808">Transferase</keyword>
<keyword evidence="11 14" id="KW-1133">Transmembrane helix</keyword>
<dbReference type="Gene3D" id="6.10.340.10">
    <property type="match status" value="1"/>
</dbReference>
<comment type="subcellular location">
    <subcellularLocation>
        <location evidence="2">Cell membrane</location>
        <topology evidence="2">Multi-pass membrane protein</topology>
    </subcellularLocation>
</comment>
<protein>
    <recommendedName>
        <fullName evidence="3">histidine kinase</fullName>
        <ecNumber evidence="3">2.7.13.3</ecNumber>
    </recommendedName>
</protein>
<dbReference type="InterPro" id="IPR003594">
    <property type="entry name" value="HATPase_dom"/>
</dbReference>
<keyword evidence="7 14" id="KW-0812">Transmembrane</keyword>
<evidence type="ECO:0000259" key="16">
    <source>
        <dbReference type="PROSITE" id="PS50885"/>
    </source>
</evidence>
<gene>
    <name evidence="17" type="ORF">NAG76_11230</name>
</gene>
<dbReference type="Proteomes" id="UP001056756">
    <property type="component" value="Chromosome"/>
</dbReference>
<dbReference type="InterPro" id="IPR050640">
    <property type="entry name" value="Bact_2-comp_sensor_kinase"/>
</dbReference>
<accession>A0A9J6Z9F3</accession>
<dbReference type="GO" id="GO:0000155">
    <property type="term" value="F:phosphorelay sensor kinase activity"/>
    <property type="evidence" value="ECO:0007669"/>
    <property type="project" value="InterPro"/>
</dbReference>
<evidence type="ECO:0000256" key="1">
    <source>
        <dbReference type="ARBA" id="ARBA00000085"/>
    </source>
</evidence>
<evidence type="ECO:0000256" key="4">
    <source>
        <dbReference type="ARBA" id="ARBA00022475"/>
    </source>
</evidence>
<dbReference type="PROSITE" id="PS50885">
    <property type="entry name" value="HAMP"/>
    <property type="match status" value="1"/>
</dbReference>
<proteinExistence type="predicted"/>
<organism evidence="17 18">
    <name type="scientific">Candidatus Pristimantibacillus lignocellulolyticus</name>
    <dbReference type="NCBI Taxonomy" id="2994561"/>
    <lineage>
        <taxon>Bacteria</taxon>
        <taxon>Bacillati</taxon>
        <taxon>Bacillota</taxon>
        <taxon>Bacilli</taxon>
        <taxon>Bacillales</taxon>
        <taxon>Paenibacillaceae</taxon>
        <taxon>Candidatus Pristimantibacillus</taxon>
    </lineage>
</organism>
<dbReference type="PANTHER" id="PTHR34220:SF7">
    <property type="entry name" value="SENSOR HISTIDINE KINASE YPDA"/>
    <property type="match status" value="1"/>
</dbReference>
<feature type="transmembrane region" description="Helical" evidence="14">
    <location>
        <begin position="292"/>
        <end position="318"/>
    </location>
</feature>